<keyword evidence="3" id="KW-0560">Oxidoreductase</keyword>
<evidence type="ECO:0000259" key="6">
    <source>
        <dbReference type="Pfam" id="PF13532"/>
    </source>
</evidence>
<dbReference type="GO" id="GO:0035516">
    <property type="term" value="F:broad specificity oxidative DNA demethylase activity"/>
    <property type="evidence" value="ECO:0007669"/>
    <property type="project" value="TreeGrafter"/>
</dbReference>
<dbReference type="SUPFAM" id="SSF51197">
    <property type="entry name" value="Clavaminate synthase-like"/>
    <property type="match status" value="1"/>
</dbReference>
<dbReference type="Gene3D" id="2.60.120.590">
    <property type="entry name" value="Alpha-ketoglutarate-dependent dioxygenase AlkB-like"/>
    <property type="match status" value="1"/>
</dbReference>
<keyword evidence="4 5" id="KW-0408">Iron</keyword>
<dbReference type="Proteomes" id="UP000095281">
    <property type="component" value="Unplaced"/>
</dbReference>
<name>A0A1I8BWU5_MELHA</name>
<dbReference type="GO" id="GO:0005634">
    <property type="term" value="C:nucleus"/>
    <property type="evidence" value="ECO:0007669"/>
    <property type="project" value="TreeGrafter"/>
</dbReference>
<reference evidence="8" key="1">
    <citation type="submission" date="2016-11" db="UniProtKB">
        <authorList>
            <consortium name="WormBaseParasite"/>
        </authorList>
    </citation>
    <scope>IDENTIFICATION</scope>
</reference>
<evidence type="ECO:0000256" key="4">
    <source>
        <dbReference type="ARBA" id="ARBA00023004"/>
    </source>
</evidence>
<dbReference type="WBParaSite" id="MhA1_Contig756.frz3.gene14">
    <property type="protein sequence ID" value="MhA1_Contig756.frz3.gene14"/>
    <property type="gene ID" value="MhA1_Contig756.frz3.gene14"/>
</dbReference>
<comment type="cofactor">
    <cofactor evidence="5">
        <name>Fe(2+)</name>
        <dbReference type="ChEBI" id="CHEBI:29033"/>
    </cofactor>
    <text evidence="5">Binds 1 Fe(2+) ion per subunit.</text>
</comment>
<evidence type="ECO:0000313" key="8">
    <source>
        <dbReference type="WBParaSite" id="MhA1_Contig756.frz3.gene14"/>
    </source>
</evidence>
<dbReference type="InterPro" id="IPR037151">
    <property type="entry name" value="AlkB-like_sf"/>
</dbReference>
<evidence type="ECO:0000256" key="1">
    <source>
        <dbReference type="ARBA" id="ARBA00022723"/>
    </source>
</evidence>
<keyword evidence="7" id="KW-1185">Reference proteome</keyword>
<evidence type="ECO:0000256" key="3">
    <source>
        <dbReference type="ARBA" id="ARBA00023002"/>
    </source>
</evidence>
<dbReference type="InterPro" id="IPR004574">
    <property type="entry name" value="Alkb"/>
</dbReference>
<organism evidence="7 8">
    <name type="scientific">Meloidogyne hapla</name>
    <name type="common">Root-knot nematode worm</name>
    <dbReference type="NCBI Taxonomy" id="6305"/>
    <lineage>
        <taxon>Eukaryota</taxon>
        <taxon>Metazoa</taxon>
        <taxon>Ecdysozoa</taxon>
        <taxon>Nematoda</taxon>
        <taxon>Chromadorea</taxon>
        <taxon>Rhabditida</taxon>
        <taxon>Tylenchina</taxon>
        <taxon>Tylenchomorpha</taxon>
        <taxon>Tylenchoidea</taxon>
        <taxon>Meloidogynidae</taxon>
        <taxon>Meloidogyninae</taxon>
        <taxon>Meloidogyne</taxon>
    </lineage>
</organism>
<evidence type="ECO:0000256" key="5">
    <source>
        <dbReference type="PIRSR" id="PIRSR604574-2"/>
    </source>
</evidence>
<protein>
    <submittedName>
        <fullName evidence="8">2OG-FeII_Oxy_2 domain-containing protein</fullName>
    </submittedName>
</protein>
<dbReference type="PANTHER" id="PTHR16557:SF2">
    <property type="entry name" value="NUCLEIC ACID DIOXYGENASE ALKBH1"/>
    <property type="match status" value="1"/>
</dbReference>
<keyword evidence="2" id="KW-0223">Dioxygenase</keyword>
<dbReference type="GO" id="GO:0005737">
    <property type="term" value="C:cytoplasm"/>
    <property type="evidence" value="ECO:0007669"/>
    <property type="project" value="TreeGrafter"/>
</dbReference>
<accession>A0A1I8BWU5</accession>
<dbReference type="InterPro" id="IPR027450">
    <property type="entry name" value="AlkB-like"/>
</dbReference>
<proteinExistence type="predicted"/>
<dbReference type="PANTHER" id="PTHR16557">
    <property type="entry name" value="ALKYLATED DNA REPAIR PROTEIN ALKB-RELATED"/>
    <property type="match status" value="1"/>
</dbReference>
<keyword evidence="1 5" id="KW-0479">Metal-binding</keyword>
<dbReference type="GO" id="GO:0008198">
    <property type="term" value="F:ferrous iron binding"/>
    <property type="evidence" value="ECO:0007669"/>
    <property type="project" value="TreeGrafter"/>
</dbReference>
<sequence>MGNDYNWDTKEYSNVARQSLPDEMAKLSRLIVCSQSERDLSRPLVSISLGQPAIYLTGGTSLNDPVDALILRSGDILIMSGEQRLVYHAVPRIIEEQTKIFGDEFIQMVKEKEVLDYANNCRINITIRQVE</sequence>
<dbReference type="AlphaFoldDB" id="A0A1I8BWU5"/>
<evidence type="ECO:0000313" key="7">
    <source>
        <dbReference type="Proteomes" id="UP000095281"/>
    </source>
</evidence>
<dbReference type="GO" id="GO:0035515">
    <property type="term" value="F:oxidative RNA demethylase activity"/>
    <property type="evidence" value="ECO:0007669"/>
    <property type="project" value="TreeGrafter"/>
</dbReference>
<dbReference type="Pfam" id="PF13532">
    <property type="entry name" value="2OG-FeII_Oxy_2"/>
    <property type="match status" value="1"/>
</dbReference>
<feature type="binding site" evidence="5">
    <location>
        <position position="88"/>
    </location>
    <ligand>
        <name>Fe cation</name>
        <dbReference type="ChEBI" id="CHEBI:24875"/>
        <note>catalytic</note>
    </ligand>
</feature>
<feature type="domain" description="Alpha-ketoglutarate-dependent dioxygenase AlkB-like" evidence="6">
    <location>
        <begin position="36"/>
        <end position="128"/>
    </location>
</feature>
<evidence type="ECO:0000256" key="2">
    <source>
        <dbReference type="ARBA" id="ARBA00022964"/>
    </source>
</evidence>
<dbReference type="GO" id="GO:0035513">
    <property type="term" value="P:oxidative RNA demethylation"/>
    <property type="evidence" value="ECO:0007669"/>
    <property type="project" value="TreeGrafter"/>
</dbReference>